<dbReference type="RefSeq" id="WP_012111493.1">
    <property type="nucleotide sequence ID" value="NC_009719.1"/>
</dbReference>
<dbReference type="NCBIfam" id="TIGR00205">
    <property type="entry name" value="fliE"/>
    <property type="match status" value="1"/>
</dbReference>
<keyword evidence="6" id="KW-0969">Cilium</keyword>
<dbReference type="InterPro" id="IPR001624">
    <property type="entry name" value="FliE"/>
</dbReference>
<dbReference type="GO" id="GO:0005198">
    <property type="term" value="F:structural molecule activity"/>
    <property type="evidence" value="ECO:0007669"/>
    <property type="project" value="UniProtKB-UniRule"/>
</dbReference>
<dbReference type="HAMAP" id="MF_00724">
    <property type="entry name" value="FliE"/>
    <property type="match status" value="1"/>
</dbReference>
<sequence>MTTIPASTALNAYARAAGMGGGAQSPQTGGLKEAGGGFGDMLKQALDETVETSKSGEMKMAALTGTRDGNIVDVVTAVAEAETTLQTVVTVRDKVIAAYQEILRMPI</sequence>
<evidence type="ECO:0000313" key="6">
    <source>
        <dbReference type="EMBL" id="ABS64181.1"/>
    </source>
</evidence>
<dbReference type="Proteomes" id="UP000006377">
    <property type="component" value="Chromosome"/>
</dbReference>
<organism evidence="6 7">
    <name type="scientific">Parvibaculum lavamentivorans (strain DS-1 / DSM 13023 / NCIMB 13966)</name>
    <dbReference type="NCBI Taxonomy" id="402881"/>
    <lineage>
        <taxon>Bacteria</taxon>
        <taxon>Pseudomonadati</taxon>
        <taxon>Pseudomonadota</taxon>
        <taxon>Alphaproteobacteria</taxon>
        <taxon>Hyphomicrobiales</taxon>
        <taxon>Parvibaculaceae</taxon>
        <taxon>Parvibaculum</taxon>
    </lineage>
</organism>
<dbReference type="GO" id="GO:0071973">
    <property type="term" value="P:bacterial-type flagellum-dependent cell motility"/>
    <property type="evidence" value="ECO:0007669"/>
    <property type="project" value="InterPro"/>
</dbReference>
<gene>
    <name evidence="4" type="primary">fliE</name>
    <name evidence="6" type="ordered locus">Plav_2572</name>
</gene>
<dbReference type="AlphaFoldDB" id="A7HW98"/>
<dbReference type="KEGG" id="pla:Plav_2572"/>
<evidence type="ECO:0000256" key="1">
    <source>
        <dbReference type="ARBA" id="ARBA00004117"/>
    </source>
</evidence>
<dbReference type="PRINTS" id="PR01006">
    <property type="entry name" value="FLGHOOKFLIE"/>
</dbReference>
<dbReference type="OrthoDB" id="8481852at2"/>
<keyword evidence="6" id="KW-0966">Cell projection</keyword>
<protein>
    <recommendedName>
        <fullName evidence="4 5">Flagellar hook-basal body complex protein FliE</fullName>
    </recommendedName>
</protein>
<dbReference type="GO" id="GO:0009425">
    <property type="term" value="C:bacterial-type flagellum basal body"/>
    <property type="evidence" value="ECO:0007669"/>
    <property type="project" value="UniProtKB-SubCell"/>
</dbReference>
<name>A7HW98_PARL1</name>
<evidence type="ECO:0000256" key="3">
    <source>
        <dbReference type="ARBA" id="ARBA00023143"/>
    </source>
</evidence>
<dbReference type="Pfam" id="PF02049">
    <property type="entry name" value="FliE"/>
    <property type="match status" value="1"/>
</dbReference>
<proteinExistence type="inferred from homology"/>
<dbReference type="PANTHER" id="PTHR34653:SF1">
    <property type="entry name" value="FLAGELLAR HOOK-BASAL BODY COMPLEX PROTEIN FLIE"/>
    <property type="match status" value="1"/>
</dbReference>
<reference evidence="6 7" key="1">
    <citation type="journal article" date="2011" name="Stand. Genomic Sci.">
        <title>Complete genome sequence of Parvibaculum lavamentivorans type strain (DS-1(T)).</title>
        <authorList>
            <person name="Schleheck D."/>
            <person name="Weiss M."/>
            <person name="Pitluck S."/>
            <person name="Bruce D."/>
            <person name="Land M.L."/>
            <person name="Han S."/>
            <person name="Saunders E."/>
            <person name="Tapia R."/>
            <person name="Detter C."/>
            <person name="Brettin T."/>
            <person name="Han J."/>
            <person name="Woyke T."/>
            <person name="Goodwin L."/>
            <person name="Pennacchio L."/>
            <person name="Nolan M."/>
            <person name="Cook A.M."/>
            <person name="Kjelleberg S."/>
            <person name="Thomas T."/>
        </authorList>
    </citation>
    <scope>NUCLEOTIDE SEQUENCE [LARGE SCALE GENOMIC DNA]</scope>
    <source>
        <strain evidence="7">DS-1 / DSM 13023 / NCIMB 13966</strain>
    </source>
</reference>
<keyword evidence="6" id="KW-0282">Flagellum</keyword>
<dbReference type="eggNOG" id="COG1677">
    <property type="taxonomic scope" value="Bacteria"/>
</dbReference>
<dbReference type="EMBL" id="CP000774">
    <property type="protein sequence ID" value="ABS64181.1"/>
    <property type="molecule type" value="Genomic_DNA"/>
</dbReference>
<keyword evidence="3 4" id="KW-0975">Bacterial flagellum</keyword>
<dbReference type="HOGENOM" id="CLU_147249_2_2_5"/>
<evidence type="ECO:0000256" key="5">
    <source>
        <dbReference type="NCBIfam" id="TIGR00205"/>
    </source>
</evidence>
<accession>A7HW98</accession>
<evidence type="ECO:0000256" key="2">
    <source>
        <dbReference type="ARBA" id="ARBA00009272"/>
    </source>
</evidence>
<keyword evidence="7" id="KW-1185">Reference proteome</keyword>
<comment type="similarity">
    <text evidence="2 4">Belongs to the FliE family.</text>
</comment>
<evidence type="ECO:0000256" key="4">
    <source>
        <dbReference type="HAMAP-Rule" id="MF_00724"/>
    </source>
</evidence>
<dbReference type="PANTHER" id="PTHR34653">
    <property type="match status" value="1"/>
</dbReference>
<evidence type="ECO:0000313" key="7">
    <source>
        <dbReference type="Proteomes" id="UP000006377"/>
    </source>
</evidence>
<dbReference type="GO" id="GO:0003774">
    <property type="term" value="F:cytoskeletal motor activity"/>
    <property type="evidence" value="ECO:0007669"/>
    <property type="project" value="InterPro"/>
</dbReference>
<comment type="subcellular location">
    <subcellularLocation>
        <location evidence="1 4">Bacterial flagellum basal body</location>
    </subcellularLocation>
</comment>
<dbReference type="STRING" id="402881.Plav_2572"/>